<protein>
    <submittedName>
        <fullName evidence="1">Uncharacterized protein</fullName>
    </submittedName>
</protein>
<organism evidence="1 2">
    <name type="scientific">Glossina pallidipes</name>
    <name type="common">Tsetse fly</name>
    <dbReference type="NCBI Taxonomy" id="7398"/>
    <lineage>
        <taxon>Eukaryota</taxon>
        <taxon>Metazoa</taxon>
        <taxon>Ecdysozoa</taxon>
        <taxon>Arthropoda</taxon>
        <taxon>Hexapoda</taxon>
        <taxon>Insecta</taxon>
        <taxon>Pterygota</taxon>
        <taxon>Neoptera</taxon>
        <taxon>Endopterygota</taxon>
        <taxon>Diptera</taxon>
        <taxon>Brachycera</taxon>
        <taxon>Muscomorpha</taxon>
        <taxon>Hippoboscoidea</taxon>
        <taxon>Glossinidae</taxon>
        <taxon>Glossina</taxon>
    </lineage>
</organism>
<accession>A0A1B0AIL6</accession>
<dbReference type="Proteomes" id="UP000092445">
    <property type="component" value="Unassembled WGS sequence"/>
</dbReference>
<reference evidence="1" key="2">
    <citation type="submission" date="2020-05" db="UniProtKB">
        <authorList>
            <consortium name="EnsemblMetazoa"/>
        </authorList>
    </citation>
    <scope>IDENTIFICATION</scope>
    <source>
        <strain evidence="1">IAEA</strain>
    </source>
</reference>
<dbReference type="VEuPathDB" id="VectorBase:GPAI046989"/>
<reference evidence="2" key="1">
    <citation type="submission" date="2014-03" db="EMBL/GenBank/DDBJ databases">
        <authorList>
            <person name="Aksoy S."/>
            <person name="Warren W."/>
            <person name="Wilson R.K."/>
        </authorList>
    </citation>
    <scope>NUCLEOTIDE SEQUENCE [LARGE SCALE GENOMIC DNA]</scope>
    <source>
        <strain evidence="2">IAEA</strain>
    </source>
</reference>
<name>A0A1B0AIL6_GLOPL</name>
<evidence type="ECO:0000313" key="1">
    <source>
        <dbReference type="EnsemblMetazoa" id="GPAI046989-PA"/>
    </source>
</evidence>
<dbReference type="AlphaFoldDB" id="A0A1B0AIL6"/>
<dbReference type="EnsemblMetazoa" id="GPAI046989-RA">
    <property type="protein sequence ID" value="GPAI046989-PA"/>
    <property type="gene ID" value="GPAI046989"/>
</dbReference>
<evidence type="ECO:0000313" key="2">
    <source>
        <dbReference type="Proteomes" id="UP000092445"/>
    </source>
</evidence>
<sequence length="138" mass="15531">MKGFSYPMREASIIRPFPVQDFAASVEKSSTNVSQSNNEVSTVFVPLRRLLFVSIHSAENIKFYRLGAWTLRCANFTLAVHCEYPGPAFGDTLLRPETLSVKILSYNFHTNSSTQNTAKLQIESKVEQLLPSGLHDYD</sequence>
<proteinExistence type="predicted"/>
<keyword evidence="2" id="KW-1185">Reference proteome</keyword>